<feature type="coiled-coil region" evidence="1">
    <location>
        <begin position="1009"/>
        <end position="1070"/>
    </location>
</feature>
<feature type="compositionally biased region" description="Polar residues" evidence="2">
    <location>
        <begin position="143"/>
        <end position="164"/>
    </location>
</feature>
<keyword evidence="6" id="KW-1185">Reference proteome</keyword>
<evidence type="ECO:0000259" key="3">
    <source>
        <dbReference type="Pfam" id="PF00350"/>
    </source>
</evidence>
<feature type="compositionally biased region" description="Low complexity" evidence="2">
    <location>
        <begin position="18"/>
        <end position="84"/>
    </location>
</feature>
<evidence type="ECO:0000259" key="4">
    <source>
        <dbReference type="Pfam" id="PF24564"/>
    </source>
</evidence>
<dbReference type="Pfam" id="PF00350">
    <property type="entry name" value="Dynamin_N"/>
    <property type="match status" value="1"/>
</dbReference>
<evidence type="ECO:0000256" key="2">
    <source>
        <dbReference type="SAM" id="MobiDB-lite"/>
    </source>
</evidence>
<feature type="region of interest" description="Disordered" evidence="2">
    <location>
        <begin position="1"/>
        <end position="223"/>
    </location>
</feature>
<reference evidence="5" key="1">
    <citation type="journal article" date="2020" name="Stud. Mycol.">
        <title>101 Dothideomycetes genomes: a test case for predicting lifestyles and emergence of pathogens.</title>
        <authorList>
            <person name="Haridas S."/>
            <person name="Albert R."/>
            <person name="Binder M."/>
            <person name="Bloem J."/>
            <person name="Labutti K."/>
            <person name="Salamov A."/>
            <person name="Andreopoulos B."/>
            <person name="Baker S."/>
            <person name="Barry K."/>
            <person name="Bills G."/>
            <person name="Bluhm B."/>
            <person name="Cannon C."/>
            <person name="Castanera R."/>
            <person name="Culley D."/>
            <person name="Daum C."/>
            <person name="Ezra D."/>
            <person name="Gonzalez J."/>
            <person name="Henrissat B."/>
            <person name="Kuo A."/>
            <person name="Liang C."/>
            <person name="Lipzen A."/>
            <person name="Lutzoni F."/>
            <person name="Magnuson J."/>
            <person name="Mondo S."/>
            <person name="Nolan M."/>
            <person name="Ohm R."/>
            <person name="Pangilinan J."/>
            <person name="Park H.-J."/>
            <person name="Ramirez L."/>
            <person name="Alfaro M."/>
            <person name="Sun H."/>
            <person name="Tritt A."/>
            <person name="Yoshinaga Y."/>
            <person name="Zwiers L.-H."/>
            <person name="Turgeon B."/>
            <person name="Goodwin S."/>
            <person name="Spatafora J."/>
            <person name="Crous P."/>
            <person name="Grigoriev I."/>
        </authorList>
    </citation>
    <scope>NUCLEOTIDE SEQUENCE</scope>
    <source>
        <strain evidence="5">CBS 675.92</strain>
    </source>
</reference>
<evidence type="ECO:0000313" key="6">
    <source>
        <dbReference type="Proteomes" id="UP000800035"/>
    </source>
</evidence>
<feature type="domain" description="Dynamin N-terminal" evidence="3">
    <location>
        <begin position="297"/>
        <end position="566"/>
    </location>
</feature>
<dbReference type="PANTHER" id="PTHR36681:SF3">
    <property type="entry name" value="NUCLEAR GTPASE, GERMINAL CENTER-ASSOCIATED, TANDEM DUPLICATE 3"/>
    <property type="match status" value="1"/>
</dbReference>
<dbReference type="Gene3D" id="3.40.50.300">
    <property type="entry name" value="P-loop containing nucleotide triphosphate hydrolases"/>
    <property type="match status" value="2"/>
</dbReference>
<dbReference type="OrthoDB" id="3598281at2759"/>
<dbReference type="EMBL" id="ML976996">
    <property type="protein sequence ID" value="KAF1955086.1"/>
    <property type="molecule type" value="Genomic_DNA"/>
</dbReference>
<evidence type="ECO:0008006" key="7">
    <source>
        <dbReference type="Google" id="ProtNLM"/>
    </source>
</evidence>
<protein>
    <recommendedName>
        <fullName evidence="7">P-loop containing nucleoside triphosphate hydrolase protein</fullName>
    </recommendedName>
</protein>
<feature type="compositionally biased region" description="Polar residues" evidence="2">
    <location>
        <begin position="101"/>
        <end position="128"/>
    </location>
</feature>
<dbReference type="InterPro" id="IPR045063">
    <property type="entry name" value="Dynamin_N"/>
</dbReference>
<feature type="compositionally biased region" description="Polar residues" evidence="2">
    <location>
        <begin position="8"/>
        <end position="17"/>
    </location>
</feature>
<feature type="domain" description="DUF7605" evidence="4">
    <location>
        <begin position="806"/>
        <end position="993"/>
    </location>
</feature>
<dbReference type="InterPro" id="IPR027417">
    <property type="entry name" value="P-loop_NTPase"/>
</dbReference>
<dbReference type="InterPro" id="IPR056024">
    <property type="entry name" value="DUF7605"/>
</dbReference>
<gene>
    <name evidence="5" type="ORF">CC80DRAFT_493422</name>
</gene>
<keyword evidence="1" id="KW-0175">Coiled coil</keyword>
<name>A0A6A5TWL0_9PLEO</name>
<organism evidence="5 6">
    <name type="scientific">Byssothecium circinans</name>
    <dbReference type="NCBI Taxonomy" id="147558"/>
    <lineage>
        <taxon>Eukaryota</taxon>
        <taxon>Fungi</taxon>
        <taxon>Dikarya</taxon>
        <taxon>Ascomycota</taxon>
        <taxon>Pezizomycotina</taxon>
        <taxon>Dothideomycetes</taxon>
        <taxon>Pleosporomycetidae</taxon>
        <taxon>Pleosporales</taxon>
        <taxon>Massarineae</taxon>
        <taxon>Massarinaceae</taxon>
        <taxon>Byssothecium</taxon>
    </lineage>
</organism>
<proteinExistence type="predicted"/>
<sequence length="1076" mass="120459">MSRPDFSRGSSSTSPGNFTQTSSTFSFGTMSHSDFTFARRTPSPSARSAAASRNSHFTPSPDDSSSTAAPAAASPSTNSPGSTGIEDDPDRPLPSIERGHSTISSRQSTPNTTLCTPSASIDTGSGRASSERDELHKHLGHLTLSTPEDISTPVSRSHTPTPLINVTPVPAQRSPQAQREDSLVHGFTALQVGSSPNIGPNTSYMRDSRSPTPSNRRRSGSQINEEIHRVEDEEPPQALFHTKEVQDGLKSAKSMMERMLNVLSSSSLHQVTGSGIENLQQQATKLSAFELQSTRTVGLVGDSGAGKSSLINSLLDRDGFARTSDSGAACTCVVTEYHYHDRDDFTIHVDYFNVNELKSLYENLLRAYRDNQIIEKEQSPDPNDKPTKAEKERLQATADIATSTFQASFPDLLESRPTILNSLPFDYAIKLMLDCADRLLRAYSKTNDGAVQESFDSATACSTRLTQLTSQIAGSDMNDRAQASTWPFIKKLRVYLKSCILSHGLVIADLPGLRDSNAARQSITERYLRDCNQIFVVVKIGRAVTDMSVKEIFELARRANLANVGVVCTKSDVINVKEAKNDWPRERETIDSWNKCIEKDTKTLSKLKEAIGTYTGHNVVLDEEETSAYVKLLLERPVIENSKKSHEFELNRHLITVRNEHVSRRIQDEYRDHPASANIRVFCVSNNMYGDNRNSPISQARPHLDLSGIIDLRRYCVGLVAESHLRTTKAYIVDEIPAFLSSVELWLQAGSGSATAERKQQILEVVAAVHNDLDELTSPVSQLEKLSCTLQKYFNEQIRRHMESTRRISKWTGSAREASMIWNGWRPETYKAFCRNYGNHGTKAVNYHCWNQEAMEAMFEDMKPIWDKFDAKVCKRLEEMENSIERSFEKAMKTATVASREFVESESERTLPLLAGMLLRRQLQTIHAIHVIVEDLLNKDLLSLRNDAFLSPRTSFIGMLMEEKYEAANKESGPGSDGRRKHHITSRFGSRSLLDDHRRLLTVTFISWADRLEDEVKKAAVQQVELIEADLRMIRSENAVLESEKNPQFRNRLSAELGRMKRELESVNLVLENMSV</sequence>
<evidence type="ECO:0000256" key="1">
    <source>
        <dbReference type="SAM" id="Coils"/>
    </source>
</evidence>
<dbReference type="SUPFAM" id="SSF52540">
    <property type="entry name" value="P-loop containing nucleoside triphosphate hydrolases"/>
    <property type="match status" value="1"/>
</dbReference>
<dbReference type="Proteomes" id="UP000800035">
    <property type="component" value="Unassembled WGS sequence"/>
</dbReference>
<dbReference type="PANTHER" id="PTHR36681">
    <property type="entry name" value="NUCLEAR GTPASE, GERMINAL CENTER-ASSOCIATED, TANDEM DUPLICATE 3"/>
    <property type="match status" value="1"/>
</dbReference>
<evidence type="ECO:0000313" key="5">
    <source>
        <dbReference type="EMBL" id="KAF1955086.1"/>
    </source>
</evidence>
<feature type="compositionally biased region" description="Polar residues" evidence="2">
    <location>
        <begin position="191"/>
        <end position="205"/>
    </location>
</feature>
<dbReference type="AlphaFoldDB" id="A0A6A5TWL0"/>
<dbReference type="Pfam" id="PF24564">
    <property type="entry name" value="DUF7605"/>
    <property type="match status" value="1"/>
</dbReference>
<accession>A0A6A5TWL0</accession>